<dbReference type="STRING" id="74649.A0A2P6Q0B2"/>
<sequence>MCSLITSSDCIPITVIGTSSSEELKRVDAMMLMYAYDQPLTLTRISSFWLPELRRLELDLRDEHDSMSMEQVLTPIMQRYREIETCIECSAATFRFCIQILCKSLKTKHQFACV</sequence>
<evidence type="ECO:0000313" key="1">
    <source>
        <dbReference type="EMBL" id="PRQ27628.1"/>
    </source>
</evidence>
<dbReference type="EMBL" id="PDCK01000044">
    <property type="protein sequence ID" value="PRQ27628.1"/>
    <property type="molecule type" value="Genomic_DNA"/>
</dbReference>
<accession>A0A2P6Q0B2</accession>
<name>A0A2P6Q0B2_ROSCH</name>
<keyword evidence="2" id="KW-1185">Reference proteome</keyword>
<reference evidence="1 2" key="1">
    <citation type="journal article" date="2018" name="Nat. Genet.">
        <title>The Rosa genome provides new insights in the design of modern roses.</title>
        <authorList>
            <person name="Bendahmane M."/>
        </authorList>
    </citation>
    <scope>NUCLEOTIDE SEQUENCE [LARGE SCALE GENOMIC DNA]</scope>
    <source>
        <strain evidence="2">cv. Old Blush</strain>
    </source>
</reference>
<dbReference type="Gramene" id="PRQ27628">
    <property type="protein sequence ID" value="PRQ27628"/>
    <property type="gene ID" value="RchiOBHm_Chr6g0307301"/>
</dbReference>
<proteinExistence type="predicted"/>
<gene>
    <name evidence="1" type="ORF">RchiOBHm_Chr6g0307301</name>
</gene>
<evidence type="ECO:0000313" key="2">
    <source>
        <dbReference type="Proteomes" id="UP000238479"/>
    </source>
</evidence>
<comment type="caution">
    <text evidence="1">The sequence shown here is derived from an EMBL/GenBank/DDBJ whole genome shotgun (WGS) entry which is preliminary data.</text>
</comment>
<organism evidence="1 2">
    <name type="scientific">Rosa chinensis</name>
    <name type="common">China rose</name>
    <dbReference type="NCBI Taxonomy" id="74649"/>
    <lineage>
        <taxon>Eukaryota</taxon>
        <taxon>Viridiplantae</taxon>
        <taxon>Streptophyta</taxon>
        <taxon>Embryophyta</taxon>
        <taxon>Tracheophyta</taxon>
        <taxon>Spermatophyta</taxon>
        <taxon>Magnoliopsida</taxon>
        <taxon>eudicotyledons</taxon>
        <taxon>Gunneridae</taxon>
        <taxon>Pentapetalae</taxon>
        <taxon>rosids</taxon>
        <taxon>fabids</taxon>
        <taxon>Rosales</taxon>
        <taxon>Rosaceae</taxon>
        <taxon>Rosoideae</taxon>
        <taxon>Rosoideae incertae sedis</taxon>
        <taxon>Rosa</taxon>
    </lineage>
</organism>
<dbReference type="Proteomes" id="UP000238479">
    <property type="component" value="Chromosome 6"/>
</dbReference>
<dbReference type="AlphaFoldDB" id="A0A2P6Q0B2"/>
<protein>
    <submittedName>
        <fullName evidence="1">Uncharacterized protein</fullName>
    </submittedName>
</protein>